<accession>A0A3M0GHJ2</accession>
<gene>
    <name evidence="1" type="ORF">EAX61_01845</name>
</gene>
<dbReference type="EMBL" id="REFV01000001">
    <property type="protein sequence ID" value="RMB64144.1"/>
    <property type="molecule type" value="Genomic_DNA"/>
</dbReference>
<comment type="caution">
    <text evidence="1">The sequence shown here is derived from an EMBL/GenBank/DDBJ whole genome shotgun (WGS) entry which is preliminary data.</text>
</comment>
<organism evidence="1 2">
    <name type="scientific">Dokdonia sinensis</name>
    <dbReference type="NCBI Taxonomy" id="2479847"/>
    <lineage>
        <taxon>Bacteria</taxon>
        <taxon>Pseudomonadati</taxon>
        <taxon>Bacteroidota</taxon>
        <taxon>Flavobacteriia</taxon>
        <taxon>Flavobacteriales</taxon>
        <taxon>Flavobacteriaceae</taxon>
        <taxon>Dokdonia</taxon>
    </lineage>
</organism>
<evidence type="ECO:0000313" key="2">
    <source>
        <dbReference type="Proteomes" id="UP000281985"/>
    </source>
</evidence>
<dbReference type="AlphaFoldDB" id="A0A3M0GHJ2"/>
<dbReference type="Proteomes" id="UP000281985">
    <property type="component" value="Unassembled WGS sequence"/>
</dbReference>
<sequence>MKNLLLLCLGFALFSCIDDNPNKEIDSVITNREIERSAPIRTIEDSLHKVYVPIYSSIYNGSKNEKVLLTATLSIRNTSERDSIFLSRVAYFDTEGNLVRNYVKQPIYLKPLESLEYVIDQNDDTGGSGANFKVDWYGDKSLRPIMQGVMIGGLASRTFSFTTDGMEVD</sequence>
<dbReference type="InterPro" id="IPR021471">
    <property type="entry name" value="DUF3124"/>
</dbReference>
<keyword evidence="2" id="KW-1185">Reference proteome</keyword>
<reference evidence="1 2" key="1">
    <citation type="submission" date="2018-10" db="EMBL/GenBank/DDBJ databases">
        <title>Dokdonia luteus sp. nov., isolated from sea water.</title>
        <authorList>
            <person name="Zhou L.Y."/>
            <person name="Du Z.J."/>
        </authorList>
    </citation>
    <scope>NUCLEOTIDE SEQUENCE [LARGE SCALE GENOMIC DNA]</scope>
    <source>
        <strain evidence="1 2">SH27</strain>
    </source>
</reference>
<dbReference type="Pfam" id="PF11322">
    <property type="entry name" value="DUF3124"/>
    <property type="match status" value="1"/>
</dbReference>
<protein>
    <submittedName>
        <fullName evidence="1">DUF3124 domain-containing protein</fullName>
    </submittedName>
</protein>
<dbReference type="PROSITE" id="PS51257">
    <property type="entry name" value="PROKAR_LIPOPROTEIN"/>
    <property type="match status" value="1"/>
</dbReference>
<dbReference type="OrthoDB" id="283474at2"/>
<dbReference type="RefSeq" id="WP_121915940.1">
    <property type="nucleotide sequence ID" value="NZ_REFV01000001.1"/>
</dbReference>
<evidence type="ECO:0000313" key="1">
    <source>
        <dbReference type="EMBL" id="RMB64144.1"/>
    </source>
</evidence>
<proteinExistence type="predicted"/>
<name>A0A3M0GHJ2_9FLAO</name>